<accession>A0A6V8P1D3</accession>
<dbReference type="Proteomes" id="UP000543224">
    <property type="component" value="Unassembled WGS sequence"/>
</dbReference>
<sequence>DAWLILEGRTSVGLGRGWGTSTPKGFNWLYDLYQKALLKDPNYSDYGFFTWKSADSPYFDKKEVERVKKIYTEAYFRQEYEDSFESYVGRVYPEFSVNTHVIEPFVIPDTWDLYESIDPAIRMPTAVAFLAVDFDGKVYQYEEHYVEEETVPRHAQKIKEKRKKEVGGGEKEPLMTLMDPSAFSRTPQQGQSIAEEYASHGIFAVPVYNYIGWQGSYQAFINQSMYIFHPGLSMHFHMATSM</sequence>
<dbReference type="Gene3D" id="3.30.420.280">
    <property type="match status" value="1"/>
</dbReference>
<proteinExistence type="predicted"/>
<organism evidence="1 2">
    <name type="scientific">Candidatus Hakubella thermalkaliphila</name>
    <dbReference type="NCBI Taxonomy" id="2754717"/>
    <lineage>
        <taxon>Bacteria</taxon>
        <taxon>Bacillati</taxon>
        <taxon>Actinomycetota</taxon>
        <taxon>Actinomycetota incertae sedis</taxon>
        <taxon>Candidatus Hakubellales</taxon>
        <taxon>Candidatus Hakubellaceae</taxon>
        <taxon>Candidatus Hakubella</taxon>
    </lineage>
</organism>
<comment type="caution">
    <text evidence="1">The sequence shown here is derived from an EMBL/GenBank/DDBJ whole genome shotgun (WGS) entry which is preliminary data.</text>
</comment>
<name>A0A6V8P1D3_9ACTN</name>
<evidence type="ECO:0000313" key="1">
    <source>
        <dbReference type="EMBL" id="GFP26063.1"/>
    </source>
</evidence>
<gene>
    <name evidence="1" type="ORF">HKBW3S25_01550</name>
</gene>
<protein>
    <submittedName>
        <fullName evidence="1">Uncharacterized protein</fullName>
    </submittedName>
</protein>
<evidence type="ECO:0000313" key="2">
    <source>
        <dbReference type="Proteomes" id="UP000543224"/>
    </source>
</evidence>
<dbReference type="EMBL" id="BLRX01000346">
    <property type="protein sequence ID" value="GFP26063.1"/>
    <property type="molecule type" value="Genomic_DNA"/>
</dbReference>
<feature type="non-terminal residue" evidence="1">
    <location>
        <position position="1"/>
    </location>
</feature>
<reference evidence="1 2" key="1">
    <citation type="journal article" date="2020" name="Front. Microbiol.">
        <title>Single-cell genomics of novel Actinobacteria with the Wood-Ljungdahl pathway discovered in a serpentinizing system.</title>
        <authorList>
            <person name="Merino N."/>
            <person name="Kawai M."/>
            <person name="Boyd E.S."/>
            <person name="Colman D.R."/>
            <person name="McGlynn S.E."/>
            <person name="Nealson K.H."/>
            <person name="Kurokawa K."/>
            <person name="Hongoh Y."/>
        </authorList>
    </citation>
    <scope>NUCLEOTIDE SEQUENCE [LARGE SCALE GENOMIC DNA]</scope>
    <source>
        <strain evidence="1 2">S25</strain>
    </source>
</reference>
<dbReference type="AlphaFoldDB" id="A0A6V8P1D3"/>